<dbReference type="EMBL" id="JAJJVO010000043">
    <property type="protein sequence ID" value="MCC9273139.1"/>
    <property type="molecule type" value="Genomic_DNA"/>
</dbReference>
<organism evidence="6 7">
    <name type="scientific">Enterococcus aquimarinus</name>
    <dbReference type="NCBI Taxonomy" id="328396"/>
    <lineage>
        <taxon>Bacteria</taxon>
        <taxon>Bacillati</taxon>
        <taxon>Bacillota</taxon>
        <taxon>Bacilli</taxon>
        <taxon>Lactobacillales</taxon>
        <taxon>Enterococcaceae</taxon>
        <taxon>Enterococcus</taxon>
    </lineage>
</organism>
<comment type="similarity">
    <text evidence="1 4">Belongs to the bacterial solute-binding protein 9 family.</text>
</comment>
<reference evidence="6" key="2">
    <citation type="submission" date="2021-11" db="EMBL/GenBank/DDBJ databases">
        <authorList>
            <person name="Gilroy R."/>
        </authorList>
    </citation>
    <scope>NUCLEOTIDE SEQUENCE</scope>
    <source>
        <strain evidence="6">150</strain>
    </source>
</reference>
<comment type="caution">
    <text evidence="6">The sequence shown here is derived from an EMBL/GenBank/DDBJ whole genome shotgun (WGS) entry which is preliminary data.</text>
</comment>
<dbReference type="InterPro" id="IPR006127">
    <property type="entry name" value="ZnuA-like"/>
</dbReference>
<dbReference type="GO" id="GO:0030001">
    <property type="term" value="P:metal ion transport"/>
    <property type="evidence" value="ECO:0007669"/>
    <property type="project" value="InterPro"/>
</dbReference>
<dbReference type="Pfam" id="PF01297">
    <property type="entry name" value="ZnuA"/>
    <property type="match status" value="1"/>
</dbReference>
<dbReference type="PRINTS" id="PR00690">
    <property type="entry name" value="ADHESNFAMILY"/>
</dbReference>
<dbReference type="PRINTS" id="PR00691">
    <property type="entry name" value="ADHESINB"/>
</dbReference>
<feature type="chain" id="PRO_5038673976" evidence="5">
    <location>
        <begin position="26"/>
        <end position="312"/>
    </location>
</feature>
<dbReference type="InterPro" id="IPR006129">
    <property type="entry name" value="AdhesinB"/>
</dbReference>
<dbReference type="AlphaFoldDB" id="A0A9E3ZWX8"/>
<dbReference type="GO" id="GO:0046872">
    <property type="term" value="F:metal ion binding"/>
    <property type="evidence" value="ECO:0007669"/>
    <property type="project" value="InterPro"/>
</dbReference>
<gene>
    <name evidence="6" type="ORF">K8V42_02490</name>
</gene>
<dbReference type="CDD" id="cd01017">
    <property type="entry name" value="AdcA"/>
    <property type="match status" value="1"/>
</dbReference>
<reference evidence="6" key="1">
    <citation type="journal article" date="2021" name="PeerJ">
        <title>Extensive microbial diversity within the chicken gut microbiome revealed by metagenomics and culture.</title>
        <authorList>
            <person name="Gilroy R."/>
            <person name="Ravi A."/>
            <person name="Getino M."/>
            <person name="Pursley I."/>
            <person name="Horton D.L."/>
            <person name="Alikhan N.F."/>
            <person name="Baker D."/>
            <person name="Gharbi K."/>
            <person name="Hall N."/>
            <person name="Watson M."/>
            <person name="Adriaenssens E.M."/>
            <person name="Foster-Nyarko E."/>
            <person name="Jarju S."/>
            <person name="Secka A."/>
            <person name="Antonio M."/>
            <person name="Oren A."/>
            <person name="Chaudhuri R.R."/>
            <person name="La Ragione R."/>
            <person name="Hildebrand F."/>
            <person name="Pallen M.J."/>
        </authorList>
    </citation>
    <scope>NUCLEOTIDE SEQUENCE</scope>
    <source>
        <strain evidence="6">150</strain>
    </source>
</reference>
<keyword evidence="2 4" id="KW-0813">Transport</keyword>
<dbReference type="Proteomes" id="UP000813384">
    <property type="component" value="Unassembled WGS sequence"/>
</dbReference>
<evidence type="ECO:0000256" key="2">
    <source>
        <dbReference type="ARBA" id="ARBA00022448"/>
    </source>
</evidence>
<dbReference type="Gene3D" id="3.40.50.1980">
    <property type="entry name" value="Nitrogenase molybdenum iron protein domain"/>
    <property type="match status" value="2"/>
</dbReference>
<dbReference type="PANTHER" id="PTHR42953:SF3">
    <property type="entry name" value="HIGH-AFFINITY ZINC UPTAKE SYSTEM PROTEIN ZNUA"/>
    <property type="match status" value="1"/>
</dbReference>
<dbReference type="InterPro" id="IPR050492">
    <property type="entry name" value="Bact_metal-bind_prot9"/>
</dbReference>
<feature type="signal peptide" evidence="5">
    <location>
        <begin position="1"/>
        <end position="25"/>
    </location>
</feature>
<protein>
    <submittedName>
        <fullName evidence="6">Metal ABC transporter substrate-binding protein</fullName>
    </submittedName>
</protein>
<dbReference type="GO" id="GO:0007155">
    <property type="term" value="P:cell adhesion"/>
    <property type="evidence" value="ECO:0007669"/>
    <property type="project" value="InterPro"/>
</dbReference>
<evidence type="ECO:0000256" key="1">
    <source>
        <dbReference type="ARBA" id="ARBA00011028"/>
    </source>
</evidence>
<dbReference type="SUPFAM" id="SSF53807">
    <property type="entry name" value="Helical backbone' metal receptor"/>
    <property type="match status" value="1"/>
</dbReference>
<evidence type="ECO:0000256" key="3">
    <source>
        <dbReference type="ARBA" id="ARBA00022729"/>
    </source>
</evidence>
<dbReference type="InterPro" id="IPR006128">
    <property type="entry name" value="Lipoprotein_PsaA-like"/>
</dbReference>
<dbReference type="PANTHER" id="PTHR42953">
    <property type="entry name" value="HIGH-AFFINITY ZINC UPTAKE SYSTEM PROTEIN ZNUA-RELATED"/>
    <property type="match status" value="1"/>
</dbReference>
<proteinExistence type="inferred from homology"/>
<dbReference type="PROSITE" id="PS51257">
    <property type="entry name" value="PROKAR_LIPOPROTEIN"/>
    <property type="match status" value="1"/>
</dbReference>
<keyword evidence="3 5" id="KW-0732">Signal</keyword>
<evidence type="ECO:0000256" key="4">
    <source>
        <dbReference type="RuleBase" id="RU003512"/>
    </source>
</evidence>
<evidence type="ECO:0000313" key="7">
    <source>
        <dbReference type="Proteomes" id="UP000813384"/>
    </source>
</evidence>
<accession>A0A9E3ZWX8</accession>
<sequence>MVKKLMALKIMILASSFFLVSCGQATILEETESIRIVATFYPMVEFTKAVVGEIGEVELLIPAGTEPHDYEPSAKDVAKIHDADAVVYNSQVFETWMNDIKSNLDVTQTNVIEASEGIELLAIEETDHPEASDEDGHLHSQDPHVWLDPILAIEQVRQIQSSLSEQFPEHASLFKEQSESYIKELEALDQAYQTATAQAKNRTFVTQHGAFSYLAKRYNLTQVAITGIASEGEPTPSRLATLKTFIQDNAINVIYFEENTSGKVAQTLAKETGVKLSVLATIESLTKEQQANGESYLSMMKENLEALTLSIQ</sequence>
<name>A0A9E3ZWX8_9ENTE</name>
<evidence type="ECO:0000313" key="6">
    <source>
        <dbReference type="EMBL" id="MCC9273139.1"/>
    </source>
</evidence>
<evidence type="ECO:0000256" key="5">
    <source>
        <dbReference type="SAM" id="SignalP"/>
    </source>
</evidence>